<organism evidence="1 2">
    <name type="scientific">Falsihalocynthiibacter arcticus</name>
    <dbReference type="NCBI Taxonomy" id="1579316"/>
    <lineage>
        <taxon>Bacteria</taxon>
        <taxon>Pseudomonadati</taxon>
        <taxon>Pseudomonadota</taxon>
        <taxon>Alphaproteobacteria</taxon>
        <taxon>Rhodobacterales</taxon>
        <taxon>Roseobacteraceae</taxon>
        <taxon>Falsihalocynthiibacter</taxon>
    </lineage>
</organism>
<accession>A0A126V0B2</accession>
<reference evidence="1 2" key="1">
    <citation type="submission" date="2016-02" db="EMBL/GenBank/DDBJ databases">
        <title>Complete genome sequence of Halocynthiibacter arcticus PAMC 20958t from arctic marine sediment.</title>
        <authorList>
            <person name="Lee Y.M."/>
            <person name="Baek K."/>
            <person name="Lee H.K."/>
            <person name="Shin S.C."/>
        </authorList>
    </citation>
    <scope>NUCLEOTIDE SEQUENCE [LARGE SCALE GENOMIC DNA]</scope>
    <source>
        <strain evidence="1">PAMC 20958</strain>
    </source>
</reference>
<evidence type="ECO:0000313" key="2">
    <source>
        <dbReference type="Proteomes" id="UP000070371"/>
    </source>
</evidence>
<dbReference type="Pfam" id="PF11215">
    <property type="entry name" value="DUF3010"/>
    <property type="match status" value="1"/>
</dbReference>
<dbReference type="InterPro" id="IPR021378">
    <property type="entry name" value="DUF3010"/>
</dbReference>
<dbReference type="EMBL" id="CP014327">
    <property type="protein sequence ID" value="AML51743.1"/>
    <property type="molecule type" value="Genomic_DNA"/>
</dbReference>
<evidence type="ECO:0000313" key="1">
    <source>
        <dbReference type="EMBL" id="AML51743.1"/>
    </source>
</evidence>
<protein>
    <submittedName>
        <fullName evidence="1">Uncharacterized protein</fullName>
    </submittedName>
</protein>
<sequence>MVVCGCEISAKEVRLAVVRQNDEGVVEMLRLNTTRIELENDTSETDLRLFMAPGFSGSLAGDA</sequence>
<proteinExistence type="predicted"/>
<dbReference type="RefSeq" id="WP_039001707.1">
    <property type="nucleotide sequence ID" value="NZ_CP014327.1"/>
</dbReference>
<name>A0A126V0B2_9RHOB</name>
<dbReference type="KEGG" id="hat:RC74_11145"/>
<dbReference type="AlphaFoldDB" id="A0A126V0B2"/>
<gene>
    <name evidence="1" type="ORF">RC74_11145</name>
</gene>
<dbReference type="OrthoDB" id="7850085at2"/>
<keyword evidence="2" id="KW-1185">Reference proteome</keyword>
<dbReference type="Proteomes" id="UP000070371">
    <property type="component" value="Chromosome"/>
</dbReference>